<accession>A0AAV8XS85</accession>
<reference evidence="1" key="1">
    <citation type="journal article" date="2023" name="Insect Mol. Biol.">
        <title>Genome sequencing provides insights into the evolution of gene families encoding plant cell wall-degrading enzymes in longhorned beetles.</title>
        <authorList>
            <person name="Shin N.R."/>
            <person name="Okamura Y."/>
            <person name="Kirsch R."/>
            <person name="Pauchet Y."/>
        </authorList>
    </citation>
    <scope>NUCLEOTIDE SEQUENCE</scope>
    <source>
        <strain evidence="1">RBIC_L_NR</strain>
    </source>
</reference>
<name>A0AAV8XS85_9CUCU</name>
<sequence length="92" mass="10617">MDKYTALNQTLNVATKEQYTAVRLGLIRKRGSVKQRLTLFQKYLSNLIAVLAQENYVAEEECVLEFEQRFGTALSLLSEYEELQIEIELLVS</sequence>
<evidence type="ECO:0000313" key="1">
    <source>
        <dbReference type="EMBL" id="KAJ8941955.1"/>
    </source>
</evidence>
<dbReference type="AlphaFoldDB" id="A0AAV8XS85"/>
<dbReference type="EMBL" id="JANEYF010002811">
    <property type="protein sequence ID" value="KAJ8941955.1"/>
    <property type="molecule type" value="Genomic_DNA"/>
</dbReference>
<comment type="caution">
    <text evidence="1">The sequence shown here is derived from an EMBL/GenBank/DDBJ whole genome shotgun (WGS) entry which is preliminary data.</text>
</comment>
<organism evidence="1 2">
    <name type="scientific">Rhamnusium bicolor</name>
    <dbReference type="NCBI Taxonomy" id="1586634"/>
    <lineage>
        <taxon>Eukaryota</taxon>
        <taxon>Metazoa</taxon>
        <taxon>Ecdysozoa</taxon>
        <taxon>Arthropoda</taxon>
        <taxon>Hexapoda</taxon>
        <taxon>Insecta</taxon>
        <taxon>Pterygota</taxon>
        <taxon>Neoptera</taxon>
        <taxon>Endopterygota</taxon>
        <taxon>Coleoptera</taxon>
        <taxon>Polyphaga</taxon>
        <taxon>Cucujiformia</taxon>
        <taxon>Chrysomeloidea</taxon>
        <taxon>Cerambycidae</taxon>
        <taxon>Lepturinae</taxon>
        <taxon>Rhagiini</taxon>
        <taxon>Rhamnusium</taxon>
    </lineage>
</organism>
<keyword evidence="2" id="KW-1185">Reference proteome</keyword>
<dbReference type="Proteomes" id="UP001162156">
    <property type="component" value="Unassembled WGS sequence"/>
</dbReference>
<proteinExistence type="predicted"/>
<protein>
    <submittedName>
        <fullName evidence="1">Uncharacterized protein</fullName>
    </submittedName>
</protein>
<evidence type="ECO:0000313" key="2">
    <source>
        <dbReference type="Proteomes" id="UP001162156"/>
    </source>
</evidence>
<gene>
    <name evidence="1" type="ORF">NQ314_010250</name>
</gene>